<accession>A0A3S5BKW0</accession>
<protein>
    <submittedName>
        <fullName evidence="2">Uncharacterized protein</fullName>
    </submittedName>
</protein>
<dbReference type="Proteomes" id="UP000784294">
    <property type="component" value="Unassembled WGS sequence"/>
</dbReference>
<comment type="caution">
    <text evidence="2">The sequence shown here is derived from an EMBL/GenBank/DDBJ whole genome shotgun (WGS) entry which is preliminary data.</text>
</comment>
<evidence type="ECO:0000256" key="1">
    <source>
        <dbReference type="SAM" id="MobiDB-lite"/>
    </source>
</evidence>
<sequence>MLLTSLTPQQKAVAVAVAAAAAAAVCASNPGSPQPGDPGAGQHGSCSPGPGRMMTMGPSAGTGYPGSSPSAMPSGEERPAMGPPGLGCPGESAAASSVFTQPLGRQLGLLDAEMVAAGLRRPNLHRHTLSI</sequence>
<proteinExistence type="predicted"/>
<evidence type="ECO:0000313" key="3">
    <source>
        <dbReference type="Proteomes" id="UP000784294"/>
    </source>
</evidence>
<gene>
    <name evidence="2" type="ORF">PXEA_LOCUS21595</name>
</gene>
<evidence type="ECO:0000313" key="2">
    <source>
        <dbReference type="EMBL" id="VEL28155.1"/>
    </source>
</evidence>
<dbReference type="EMBL" id="CAAALY010092728">
    <property type="protein sequence ID" value="VEL28155.1"/>
    <property type="molecule type" value="Genomic_DNA"/>
</dbReference>
<reference evidence="2" key="1">
    <citation type="submission" date="2018-11" db="EMBL/GenBank/DDBJ databases">
        <authorList>
            <consortium name="Pathogen Informatics"/>
        </authorList>
    </citation>
    <scope>NUCLEOTIDE SEQUENCE</scope>
</reference>
<dbReference type="AlphaFoldDB" id="A0A3S5BKW0"/>
<feature type="region of interest" description="Disordered" evidence="1">
    <location>
        <begin position="26"/>
        <end position="93"/>
    </location>
</feature>
<name>A0A3S5BKW0_9PLAT</name>
<keyword evidence="3" id="KW-1185">Reference proteome</keyword>
<organism evidence="2 3">
    <name type="scientific">Protopolystoma xenopodis</name>
    <dbReference type="NCBI Taxonomy" id="117903"/>
    <lineage>
        <taxon>Eukaryota</taxon>
        <taxon>Metazoa</taxon>
        <taxon>Spiralia</taxon>
        <taxon>Lophotrochozoa</taxon>
        <taxon>Platyhelminthes</taxon>
        <taxon>Monogenea</taxon>
        <taxon>Polyopisthocotylea</taxon>
        <taxon>Polystomatidea</taxon>
        <taxon>Polystomatidae</taxon>
        <taxon>Protopolystoma</taxon>
    </lineage>
</organism>